<accession>A0A8C5WV67</accession>
<sequence length="91" mass="10246">LEAVTHLEGSGLGEVANEEPKRLSREQMFIMISTASLNFSSMVCYSILGPFFPKEVNGCTCLKQESAIRLFNDGLYDIAVYLTKTHLFLYF</sequence>
<dbReference type="AlphaFoldDB" id="A0A8C5WV67"/>
<keyword evidence="2" id="KW-1185">Reference proteome</keyword>
<evidence type="ECO:0000313" key="1">
    <source>
        <dbReference type="Ensembl" id="ENSLLTP00000015466.1"/>
    </source>
</evidence>
<protein>
    <submittedName>
        <fullName evidence="1">Uncharacterized protein</fullName>
    </submittedName>
</protein>
<proteinExistence type="predicted"/>
<evidence type="ECO:0000313" key="2">
    <source>
        <dbReference type="Proteomes" id="UP000694406"/>
    </source>
</evidence>
<name>A0A8C5WV67_LATLA</name>
<dbReference type="Proteomes" id="UP000694406">
    <property type="component" value="Unplaced"/>
</dbReference>
<dbReference type="GeneTree" id="ENSGT00940000173986"/>
<dbReference type="Ensembl" id="ENSLLTT00000016065.1">
    <property type="protein sequence ID" value="ENSLLTP00000015466.1"/>
    <property type="gene ID" value="ENSLLTG00000011852.1"/>
</dbReference>
<reference evidence="1" key="1">
    <citation type="submission" date="2025-08" db="UniProtKB">
        <authorList>
            <consortium name="Ensembl"/>
        </authorList>
    </citation>
    <scope>IDENTIFICATION</scope>
</reference>
<reference evidence="1" key="2">
    <citation type="submission" date="2025-09" db="UniProtKB">
        <authorList>
            <consortium name="Ensembl"/>
        </authorList>
    </citation>
    <scope>IDENTIFICATION</scope>
</reference>
<organism evidence="1 2">
    <name type="scientific">Laticauda laticaudata</name>
    <name type="common">Blue-ringed sea krait</name>
    <name type="synonym">Blue-lipped sea krait</name>
    <dbReference type="NCBI Taxonomy" id="8630"/>
    <lineage>
        <taxon>Eukaryota</taxon>
        <taxon>Metazoa</taxon>
        <taxon>Chordata</taxon>
        <taxon>Craniata</taxon>
        <taxon>Vertebrata</taxon>
        <taxon>Euteleostomi</taxon>
        <taxon>Lepidosauria</taxon>
        <taxon>Squamata</taxon>
        <taxon>Bifurcata</taxon>
        <taxon>Unidentata</taxon>
        <taxon>Episquamata</taxon>
        <taxon>Toxicofera</taxon>
        <taxon>Serpentes</taxon>
        <taxon>Colubroidea</taxon>
        <taxon>Elapidae</taxon>
        <taxon>Laticaudinae</taxon>
        <taxon>Laticauda</taxon>
    </lineage>
</organism>